<evidence type="ECO:0000313" key="7">
    <source>
        <dbReference type="EMBL" id="GAA1993788.1"/>
    </source>
</evidence>
<proteinExistence type="predicted"/>
<evidence type="ECO:0008006" key="9">
    <source>
        <dbReference type="Google" id="ProtNLM"/>
    </source>
</evidence>
<sequence>MLAATGTVWSAALVLLAGSFAVVSGINDGGALLSPGLRIPSLSTLFSFCVLVAATTAGPVLFGTRVAATFLGRLVRFGPDASGRAALTVGVAVALAVVLLLSLRGLPTSLTLAVVGGLTGAGLGWGLPVPVASVGTVLLAAALAPVVSSLIAWLVTRSLRLAGPRRSPAAAAVGRTHRVAFPLQCLAYGANDGQKMVALCAVAAGGAATGSVPFGVSALVCCGVLFGLGALLGLPRAAASLGSGIVPLRPLDTVTAELAAAVAVLGSAALGFPVSMTQSVAGGLFGTGLGTGARRVRWRQAGRIGAAWMVTLPLSAGMAAVLAAGVKELV</sequence>
<feature type="transmembrane region" description="Helical" evidence="6">
    <location>
        <begin position="45"/>
        <end position="64"/>
    </location>
</feature>
<dbReference type="EMBL" id="BAAAQM010000050">
    <property type="protein sequence ID" value="GAA1993788.1"/>
    <property type="molecule type" value="Genomic_DNA"/>
</dbReference>
<evidence type="ECO:0000256" key="3">
    <source>
        <dbReference type="ARBA" id="ARBA00022692"/>
    </source>
</evidence>
<name>A0ABN2SWF8_9ACTN</name>
<dbReference type="RefSeq" id="WP_344661220.1">
    <property type="nucleotide sequence ID" value="NZ_BAAAQM010000050.1"/>
</dbReference>
<evidence type="ECO:0000256" key="4">
    <source>
        <dbReference type="ARBA" id="ARBA00022989"/>
    </source>
</evidence>
<comment type="subcellular location">
    <subcellularLocation>
        <location evidence="1">Membrane</location>
        <topology evidence="1">Multi-pass membrane protein</topology>
    </subcellularLocation>
</comment>
<evidence type="ECO:0000256" key="1">
    <source>
        <dbReference type="ARBA" id="ARBA00004141"/>
    </source>
</evidence>
<feature type="transmembrane region" description="Helical" evidence="6">
    <location>
        <begin position="304"/>
        <end position="326"/>
    </location>
</feature>
<dbReference type="PANTHER" id="PTHR11101:SF80">
    <property type="entry name" value="PHOSPHATE TRANSPORTER"/>
    <property type="match status" value="1"/>
</dbReference>
<feature type="transmembrane region" description="Helical" evidence="6">
    <location>
        <begin position="134"/>
        <end position="155"/>
    </location>
</feature>
<evidence type="ECO:0000313" key="8">
    <source>
        <dbReference type="Proteomes" id="UP001499854"/>
    </source>
</evidence>
<dbReference type="Proteomes" id="UP001499854">
    <property type="component" value="Unassembled WGS sequence"/>
</dbReference>
<keyword evidence="3 6" id="KW-0812">Transmembrane</keyword>
<keyword evidence="5 6" id="KW-0472">Membrane</keyword>
<dbReference type="Pfam" id="PF01384">
    <property type="entry name" value="PHO4"/>
    <property type="match status" value="2"/>
</dbReference>
<dbReference type="PANTHER" id="PTHR11101">
    <property type="entry name" value="PHOSPHATE TRANSPORTER"/>
    <property type="match status" value="1"/>
</dbReference>
<keyword evidence="8" id="KW-1185">Reference proteome</keyword>
<keyword evidence="2" id="KW-0813">Transport</keyword>
<dbReference type="PRINTS" id="PR00173">
    <property type="entry name" value="EDTRNSPORT"/>
</dbReference>
<protein>
    <recommendedName>
        <fullName evidence="9">Phosphate transporter</fullName>
    </recommendedName>
</protein>
<dbReference type="InterPro" id="IPR001204">
    <property type="entry name" value="Phos_transporter"/>
</dbReference>
<organism evidence="7 8">
    <name type="scientific">Catenulispora subtropica</name>
    <dbReference type="NCBI Taxonomy" id="450798"/>
    <lineage>
        <taxon>Bacteria</taxon>
        <taxon>Bacillati</taxon>
        <taxon>Actinomycetota</taxon>
        <taxon>Actinomycetes</taxon>
        <taxon>Catenulisporales</taxon>
        <taxon>Catenulisporaceae</taxon>
        <taxon>Catenulispora</taxon>
    </lineage>
</organism>
<feature type="transmembrane region" description="Helical" evidence="6">
    <location>
        <begin position="85"/>
        <end position="103"/>
    </location>
</feature>
<comment type="caution">
    <text evidence="7">The sequence shown here is derived from an EMBL/GenBank/DDBJ whole genome shotgun (WGS) entry which is preliminary data.</text>
</comment>
<reference evidence="7 8" key="1">
    <citation type="journal article" date="2019" name="Int. J. Syst. Evol. Microbiol.">
        <title>The Global Catalogue of Microorganisms (GCM) 10K type strain sequencing project: providing services to taxonomists for standard genome sequencing and annotation.</title>
        <authorList>
            <consortium name="The Broad Institute Genomics Platform"/>
            <consortium name="The Broad Institute Genome Sequencing Center for Infectious Disease"/>
            <person name="Wu L."/>
            <person name="Ma J."/>
        </authorList>
    </citation>
    <scope>NUCLEOTIDE SEQUENCE [LARGE SCALE GENOMIC DNA]</scope>
    <source>
        <strain evidence="7 8">JCM 16013</strain>
    </source>
</reference>
<accession>A0ABN2SWF8</accession>
<evidence type="ECO:0000256" key="5">
    <source>
        <dbReference type="ARBA" id="ARBA00023136"/>
    </source>
</evidence>
<evidence type="ECO:0000256" key="2">
    <source>
        <dbReference type="ARBA" id="ARBA00022448"/>
    </source>
</evidence>
<gene>
    <name evidence="7" type="ORF">GCM10009838_67450</name>
</gene>
<feature type="transmembrane region" description="Helical" evidence="6">
    <location>
        <begin position="214"/>
        <end position="234"/>
    </location>
</feature>
<feature type="transmembrane region" description="Helical" evidence="6">
    <location>
        <begin position="109"/>
        <end position="127"/>
    </location>
</feature>
<evidence type="ECO:0000256" key="6">
    <source>
        <dbReference type="SAM" id="Phobius"/>
    </source>
</evidence>
<keyword evidence="4 6" id="KW-1133">Transmembrane helix</keyword>